<sequence>MAINKFMILVLLPIIFISKPVVSISNFSLATPNCKDHCGNIPIPYPFSITENCYLNEYFSPKAYLMNFSIPISAISLDGQIHVLQYIAHDCYAPNGTSVSSNSSWIGLPYHFTVKSTANKFTIIGCDSYGFVSGTRLNRTYSTGLY</sequence>
<dbReference type="EMBL" id="NKXS01001352">
    <property type="protein sequence ID" value="PIN19037.1"/>
    <property type="molecule type" value="Genomic_DNA"/>
</dbReference>
<gene>
    <name evidence="2" type="ORF">CDL12_08280</name>
</gene>
<dbReference type="PANTHER" id="PTHR33491">
    <property type="entry name" value="OSJNBA0016N04.9 PROTEIN"/>
    <property type="match status" value="1"/>
</dbReference>
<dbReference type="OrthoDB" id="4062651at2759"/>
<reference evidence="3" key="1">
    <citation type="journal article" date="2018" name="Gigascience">
        <title>Genome assembly of the Pink Ipe (Handroanthus impetiginosus, Bignoniaceae), a highly valued, ecologically keystone Neotropical timber forest tree.</title>
        <authorList>
            <person name="Silva-Junior O.B."/>
            <person name="Grattapaglia D."/>
            <person name="Novaes E."/>
            <person name="Collevatti R.G."/>
        </authorList>
    </citation>
    <scope>NUCLEOTIDE SEQUENCE [LARGE SCALE GENOMIC DNA]</scope>
    <source>
        <strain evidence="3">cv. UFG-1</strain>
    </source>
</reference>
<organism evidence="2 3">
    <name type="scientific">Handroanthus impetiginosus</name>
    <dbReference type="NCBI Taxonomy" id="429701"/>
    <lineage>
        <taxon>Eukaryota</taxon>
        <taxon>Viridiplantae</taxon>
        <taxon>Streptophyta</taxon>
        <taxon>Embryophyta</taxon>
        <taxon>Tracheophyta</taxon>
        <taxon>Spermatophyta</taxon>
        <taxon>Magnoliopsida</taxon>
        <taxon>eudicotyledons</taxon>
        <taxon>Gunneridae</taxon>
        <taxon>Pentapetalae</taxon>
        <taxon>asterids</taxon>
        <taxon>lamiids</taxon>
        <taxon>Lamiales</taxon>
        <taxon>Bignoniaceae</taxon>
        <taxon>Crescentiina</taxon>
        <taxon>Tabebuia alliance</taxon>
        <taxon>Handroanthus</taxon>
    </lineage>
</organism>
<evidence type="ECO:0000313" key="2">
    <source>
        <dbReference type="EMBL" id="PIN19037.1"/>
    </source>
</evidence>
<evidence type="ECO:0000256" key="1">
    <source>
        <dbReference type="SAM" id="SignalP"/>
    </source>
</evidence>
<feature type="chain" id="PRO_5013681550" description="Wall-associated receptor kinase galacturonan-binding domain-containing protein" evidence="1">
    <location>
        <begin position="24"/>
        <end position="146"/>
    </location>
</feature>
<dbReference type="STRING" id="429701.A0A2G9HND1"/>
<proteinExistence type="predicted"/>
<evidence type="ECO:0000313" key="3">
    <source>
        <dbReference type="Proteomes" id="UP000231279"/>
    </source>
</evidence>
<keyword evidence="3" id="KW-1185">Reference proteome</keyword>
<protein>
    <recommendedName>
        <fullName evidence="4">Wall-associated receptor kinase galacturonan-binding domain-containing protein</fullName>
    </recommendedName>
</protein>
<keyword evidence="1" id="KW-0732">Signal</keyword>
<dbReference type="Proteomes" id="UP000231279">
    <property type="component" value="Unassembled WGS sequence"/>
</dbReference>
<accession>A0A2G9HND1</accession>
<name>A0A2G9HND1_9LAMI</name>
<comment type="caution">
    <text evidence="2">The sequence shown here is derived from an EMBL/GenBank/DDBJ whole genome shotgun (WGS) entry which is preliminary data.</text>
</comment>
<dbReference type="AlphaFoldDB" id="A0A2G9HND1"/>
<feature type="signal peptide" evidence="1">
    <location>
        <begin position="1"/>
        <end position="23"/>
    </location>
</feature>
<evidence type="ECO:0008006" key="4">
    <source>
        <dbReference type="Google" id="ProtNLM"/>
    </source>
</evidence>